<protein>
    <recommendedName>
        <fullName evidence="2">J domain-containing protein</fullName>
    </recommendedName>
</protein>
<sequence>MTNPLIIAILRYLREQNTSCSLIDLVNLCQHDLLALIPNNIEPQLVIFQKNFFVMNALYQIQRDMQEQGYTLSISALAISLHSGAVKAKTALSMRDNDLANYYLDWSNLSDITTEEIDALFSRFWQGYSALAKVEEALKTLGLAYNVEWFEVRQAYQKKIFVNHPDRGGCADAFIDIRTAYEILKHYFHSRL</sequence>
<dbReference type="InterPro" id="IPR021059">
    <property type="entry name" value="DnaJ-related_N"/>
</dbReference>
<dbReference type="InterPro" id="IPR001623">
    <property type="entry name" value="DnaJ_domain"/>
</dbReference>
<dbReference type="AlphaFoldDB" id="A0A8H2PL82"/>
<dbReference type="InterPro" id="IPR036869">
    <property type="entry name" value="J_dom_sf"/>
</dbReference>
<evidence type="ECO:0000256" key="1">
    <source>
        <dbReference type="ARBA" id="ARBA00023186"/>
    </source>
</evidence>
<evidence type="ECO:0000259" key="2">
    <source>
        <dbReference type="PROSITE" id="PS50076"/>
    </source>
</evidence>
<evidence type="ECO:0000313" key="4">
    <source>
        <dbReference type="Proteomes" id="UP000307702"/>
    </source>
</evidence>
<dbReference type="Gene3D" id="1.10.287.110">
    <property type="entry name" value="DnaJ domain"/>
    <property type="match status" value="1"/>
</dbReference>
<gene>
    <name evidence="3" type="ORF">FCS21_05740</name>
</gene>
<dbReference type="PROSITE" id="PS50076">
    <property type="entry name" value="DNAJ_2"/>
    <property type="match status" value="1"/>
</dbReference>
<dbReference type="Pfam" id="PF12339">
    <property type="entry name" value="DNAJ_related"/>
    <property type="match status" value="1"/>
</dbReference>
<dbReference type="SUPFAM" id="SSF46565">
    <property type="entry name" value="Chaperone J-domain"/>
    <property type="match status" value="1"/>
</dbReference>
<dbReference type="Proteomes" id="UP000307702">
    <property type="component" value="Unassembled WGS sequence"/>
</dbReference>
<dbReference type="EMBL" id="SZVP01000003">
    <property type="protein sequence ID" value="TMM46459.1"/>
    <property type="molecule type" value="Genomic_DNA"/>
</dbReference>
<feature type="domain" description="J" evidence="2">
    <location>
        <begin position="136"/>
        <end position="192"/>
    </location>
</feature>
<accession>A0A8H2PL82</accession>
<dbReference type="OrthoDB" id="581986at2"/>
<dbReference type="CDD" id="cd06257">
    <property type="entry name" value="DnaJ"/>
    <property type="match status" value="1"/>
</dbReference>
<proteinExistence type="predicted"/>
<evidence type="ECO:0000313" key="3">
    <source>
        <dbReference type="EMBL" id="TMM46459.1"/>
    </source>
</evidence>
<dbReference type="RefSeq" id="WP_138621320.1">
    <property type="nucleotide sequence ID" value="NZ_SZVP01000003.1"/>
</dbReference>
<name>A0A8H2PL82_9GAMM</name>
<organism evidence="3 4">
    <name type="scientific">Colwellia ponticola</name>
    <dbReference type="NCBI Taxonomy" id="2304625"/>
    <lineage>
        <taxon>Bacteria</taxon>
        <taxon>Pseudomonadati</taxon>
        <taxon>Pseudomonadota</taxon>
        <taxon>Gammaproteobacteria</taxon>
        <taxon>Alteromonadales</taxon>
        <taxon>Colwelliaceae</taxon>
        <taxon>Colwellia</taxon>
    </lineage>
</organism>
<reference evidence="3 4" key="1">
    <citation type="submission" date="2019-05" db="EMBL/GenBank/DDBJ databases">
        <title>Colwellia ponticola sp. nov., isolated from seawater.</title>
        <authorList>
            <person name="Yoon J.-H."/>
        </authorList>
    </citation>
    <scope>NUCLEOTIDE SEQUENCE [LARGE SCALE GENOMIC DNA]</scope>
    <source>
        <strain evidence="3 4">OISW-25</strain>
    </source>
</reference>
<keyword evidence="1" id="KW-0143">Chaperone</keyword>
<keyword evidence="4" id="KW-1185">Reference proteome</keyword>
<comment type="caution">
    <text evidence="3">The sequence shown here is derived from an EMBL/GenBank/DDBJ whole genome shotgun (WGS) entry which is preliminary data.</text>
</comment>